<protein>
    <submittedName>
        <fullName evidence="1">Uncharacterized protein</fullName>
    </submittedName>
</protein>
<name>A0AAN9R5Y9_CANGL</name>
<dbReference type="AlphaFoldDB" id="A0AAN9R5Y9"/>
<gene>
    <name evidence="1" type="ORF">VNO77_02461</name>
</gene>
<proteinExistence type="predicted"/>
<evidence type="ECO:0000313" key="1">
    <source>
        <dbReference type="EMBL" id="KAK7360467.1"/>
    </source>
</evidence>
<keyword evidence="2" id="KW-1185">Reference proteome</keyword>
<organism evidence="1 2">
    <name type="scientific">Canavalia gladiata</name>
    <name type="common">Sword bean</name>
    <name type="synonym">Dolichos gladiatus</name>
    <dbReference type="NCBI Taxonomy" id="3824"/>
    <lineage>
        <taxon>Eukaryota</taxon>
        <taxon>Viridiplantae</taxon>
        <taxon>Streptophyta</taxon>
        <taxon>Embryophyta</taxon>
        <taxon>Tracheophyta</taxon>
        <taxon>Spermatophyta</taxon>
        <taxon>Magnoliopsida</taxon>
        <taxon>eudicotyledons</taxon>
        <taxon>Gunneridae</taxon>
        <taxon>Pentapetalae</taxon>
        <taxon>rosids</taxon>
        <taxon>fabids</taxon>
        <taxon>Fabales</taxon>
        <taxon>Fabaceae</taxon>
        <taxon>Papilionoideae</taxon>
        <taxon>50 kb inversion clade</taxon>
        <taxon>NPAAA clade</taxon>
        <taxon>indigoferoid/millettioid clade</taxon>
        <taxon>Phaseoleae</taxon>
        <taxon>Canavalia</taxon>
    </lineage>
</organism>
<dbReference type="Proteomes" id="UP001367508">
    <property type="component" value="Unassembled WGS sequence"/>
</dbReference>
<comment type="caution">
    <text evidence="1">The sequence shown here is derived from an EMBL/GenBank/DDBJ whole genome shotgun (WGS) entry which is preliminary data.</text>
</comment>
<reference evidence="1 2" key="1">
    <citation type="submission" date="2024-01" db="EMBL/GenBank/DDBJ databases">
        <title>The genomes of 5 underutilized Papilionoideae crops provide insights into root nodulation and disease resistanc.</title>
        <authorList>
            <person name="Jiang F."/>
        </authorList>
    </citation>
    <scope>NUCLEOTIDE SEQUENCE [LARGE SCALE GENOMIC DNA]</scope>
    <source>
        <strain evidence="1">LVBAO_FW01</strain>
        <tissue evidence="1">Leaves</tissue>
    </source>
</reference>
<evidence type="ECO:0000313" key="2">
    <source>
        <dbReference type="Proteomes" id="UP001367508"/>
    </source>
</evidence>
<dbReference type="EMBL" id="JAYMYQ010000001">
    <property type="protein sequence ID" value="KAK7360467.1"/>
    <property type="molecule type" value="Genomic_DNA"/>
</dbReference>
<sequence>MHSQGAGSFLFGTLLFQNEELSLVPLPPSRKSSCCDNEEPSPSLKRMNELGELVSFPHTYSFEVLLVARSEFESMHAWRRAQILSIQKTSQLRGSRPTLPWGWFATYQRWPMGFEQLSHVSIWDDLEQDKTHYGEQWSRQRHGSKMIKASKLAVVGIQRSHSYLRAGIERTNRR</sequence>
<accession>A0AAN9R5Y9</accession>